<dbReference type="Gene3D" id="1.10.10.10">
    <property type="entry name" value="Winged helix-like DNA-binding domain superfamily/Winged helix DNA-binding domain"/>
    <property type="match status" value="1"/>
</dbReference>
<dbReference type="InterPro" id="IPR000835">
    <property type="entry name" value="HTH_MarR-typ"/>
</dbReference>
<dbReference type="PANTHER" id="PTHR33164">
    <property type="entry name" value="TRANSCRIPTIONAL REGULATOR, MARR FAMILY"/>
    <property type="match status" value="1"/>
</dbReference>
<dbReference type="SUPFAM" id="SSF46785">
    <property type="entry name" value="Winged helix' DNA-binding domain"/>
    <property type="match status" value="1"/>
</dbReference>
<dbReference type="GO" id="GO:0003700">
    <property type="term" value="F:DNA-binding transcription factor activity"/>
    <property type="evidence" value="ECO:0007669"/>
    <property type="project" value="InterPro"/>
</dbReference>
<dbReference type="GO" id="GO:0006950">
    <property type="term" value="P:response to stress"/>
    <property type="evidence" value="ECO:0007669"/>
    <property type="project" value="TreeGrafter"/>
</dbReference>
<proteinExistence type="predicted"/>
<dbReference type="Proteomes" id="UP000051221">
    <property type="component" value="Unassembled WGS sequence"/>
</dbReference>
<sequence length="136" mass="15569">MSLDIQLEKLERFTSKVWRKYSKEDPIAQLSFNEYDYLKVIQGAQEAIRLTDLAAELEVSKPSASNMAKRLERKGLVQRTRCSEDARSHRLSLTELAEIHLASEAKVYQLLAEQVSQHLSDEESSCLDMLLSKALR</sequence>
<feature type="domain" description="HTH marR-type" evidence="1">
    <location>
        <begin position="1"/>
        <end position="136"/>
    </location>
</feature>
<evidence type="ECO:0000313" key="2">
    <source>
        <dbReference type="EMBL" id="KQH85004.1"/>
    </source>
</evidence>
<dbReference type="Pfam" id="PF01047">
    <property type="entry name" value="MarR"/>
    <property type="match status" value="1"/>
</dbReference>
<dbReference type="AlphaFoldDB" id="A0A0Q2XWJ8"/>
<dbReference type="InParanoid" id="A0A0Q2XWJ8"/>
<dbReference type="InterPro" id="IPR036388">
    <property type="entry name" value="WH-like_DNA-bd_sf"/>
</dbReference>
<dbReference type="EMBL" id="LKHS01000014">
    <property type="protein sequence ID" value="KQH85004.1"/>
    <property type="molecule type" value="Genomic_DNA"/>
</dbReference>
<name>A0A0Q2XWJ8_VIBFU</name>
<dbReference type="SMART" id="SM00347">
    <property type="entry name" value="HTH_MARR"/>
    <property type="match status" value="1"/>
</dbReference>
<evidence type="ECO:0000259" key="1">
    <source>
        <dbReference type="PROSITE" id="PS50995"/>
    </source>
</evidence>
<dbReference type="OrthoDB" id="3178168at2"/>
<gene>
    <name evidence="2" type="ORF">AMR76_15720</name>
</gene>
<reference evidence="2 3" key="1">
    <citation type="submission" date="2015-08" db="EMBL/GenBank/DDBJ databases">
        <title>Antibacterial properties of a collection of Vibrionaceae strains.</title>
        <authorList>
            <person name="Giubergia S."/>
        </authorList>
    </citation>
    <scope>NUCLEOTIDE SEQUENCE [LARGE SCALE GENOMIC DNA]</scope>
    <source>
        <strain evidence="2 3">S0821</strain>
    </source>
</reference>
<dbReference type="RefSeq" id="WP_004728942.1">
    <property type="nucleotide sequence ID" value="NZ_CABLCD010000020.1"/>
</dbReference>
<dbReference type="InterPro" id="IPR036390">
    <property type="entry name" value="WH_DNA-bd_sf"/>
</dbReference>
<keyword evidence="3" id="KW-1185">Reference proteome</keyword>
<dbReference type="OMA" id="WRVYAKE"/>
<dbReference type="PROSITE" id="PS50995">
    <property type="entry name" value="HTH_MARR_2"/>
    <property type="match status" value="1"/>
</dbReference>
<organism evidence="2 3">
    <name type="scientific">Vibrio furnissii</name>
    <dbReference type="NCBI Taxonomy" id="29494"/>
    <lineage>
        <taxon>Bacteria</taxon>
        <taxon>Pseudomonadati</taxon>
        <taxon>Pseudomonadota</taxon>
        <taxon>Gammaproteobacteria</taxon>
        <taxon>Vibrionales</taxon>
        <taxon>Vibrionaceae</taxon>
        <taxon>Vibrio</taxon>
    </lineage>
</organism>
<protein>
    <submittedName>
        <fullName evidence="2">MarR family transcriptional regulator</fullName>
    </submittedName>
</protein>
<dbReference type="PANTHER" id="PTHR33164:SF95">
    <property type="entry name" value="TRANSCRIPTIONAL REGULATOR"/>
    <property type="match status" value="1"/>
</dbReference>
<dbReference type="InterPro" id="IPR039422">
    <property type="entry name" value="MarR/SlyA-like"/>
</dbReference>
<comment type="caution">
    <text evidence="2">The sequence shown here is derived from an EMBL/GenBank/DDBJ whole genome shotgun (WGS) entry which is preliminary data.</text>
</comment>
<accession>A0A0Q2XWJ8</accession>
<dbReference type="GeneID" id="50536518"/>
<dbReference type="PRINTS" id="PR00598">
    <property type="entry name" value="HTHMARR"/>
</dbReference>
<evidence type="ECO:0000313" key="3">
    <source>
        <dbReference type="Proteomes" id="UP000051221"/>
    </source>
</evidence>